<accession>A0A504Y2Q3</accession>
<evidence type="ECO:0000313" key="2">
    <source>
        <dbReference type="Proteomes" id="UP000318821"/>
    </source>
</evidence>
<dbReference type="VEuPathDB" id="TriTrypDB:LDHU3_10.1720"/>
<dbReference type="VEuPathDB" id="TriTrypDB:LdCL_100020400"/>
<dbReference type="AlphaFoldDB" id="A0A504Y2Q3"/>
<protein>
    <submittedName>
        <fullName evidence="1">Uncharacterized protein</fullName>
    </submittedName>
</protein>
<name>A0A504Y2Q3_LEIDO</name>
<organism evidence="1 2">
    <name type="scientific">Leishmania donovani</name>
    <dbReference type="NCBI Taxonomy" id="5661"/>
    <lineage>
        <taxon>Eukaryota</taxon>
        <taxon>Discoba</taxon>
        <taxon>Euglenozoa</taxon>
        <taxon>Kinetoplastea</taxon>
        <taxon>Metakinetoplastina</taxon>
        <taxon>Trypanosomatida</taxon>
        <taxon>Trypanosomatidae</taxon>
        <taxon>Leishmaniinae</taxon>
        <taxon>Leishmania</taxon>
    </lineage>
</organism>
<reference evidence="2" key="1">
    <citation type="submission" date="2019-02" db="EMBL/GenBank/DDBJ databases">
        <title>FDA dAtabase for Regulatory Grade micrObial Sequences (FDA-ARGOS): Supporting development and validation of Infectious Disease Dx tests.</title>
        <authorList>
            <person name="Duncan R."/>
            <person name="Fisher C."/>
            <person name="Tallon L."/>
            <person name="Sadzewicz L."/>
            <person name="Sengamalay N."/>
            <person name="Ott S."/>
            <person name="Godinez A."/>
            <person name="Nagaraj S."/>
            <person name="Vavikolanu K."/>
            <person name="Vyas G."/>
            <person name="Nadendla S."/>
            <person name="Aluvathingal J."/>
            <person name="Sichtig H."/>
        </authorList>
    </citation>
    <scope>NUCLEOTIDE SEQUENCE [LARGE SCALE GENOMIC DNA]</scope>
    <source>
        <strain evidence="2">FDAARGOS_360</strain>
    </source>
</reference>
<dbReference type="Proteomes" id="UP000318821">
    <property type="component" value="Unassembled WGS sequence"/>
</dbReference>
<gene>
    <name evidence="1" type="ORF">CGC20_35480</name>
</gene>
<comment type="caution">
    <text evidence="1">The sequence shown here is derived from an EMBL/GenBank/DDBJ whole genome shotgun (WGS) entry which is preliminary data.</text>
</comment>
<dbReference type="VEuPathDB" id="TriTrypDB:LdBPK_101350.1"/>
<proteinExistence type="predicted"/>
<dbReference type="EMBL" id="RHLD01000051">
    <property type="protein sequence ID" value="TPP52560.1"/>
    <property type="molecule type" value="Genomic_DNA"/>
</dbReference>
<evidence type="ECO:0000313" key="1">
    <source>
        <dbReference type="EMBL" id="TPP52560.1"/>
    </source>
</evidence>
<sequence length="342" mass="38872">MVLRHYRWLPLELEPDYKDGYTCDHCHQDFLEAPFYHEEATGTDYCLECGNAAGYTPFSGLVASLLFSSQDNVLRDSDSNSIALFAYRVDSQSAGICFANGSNLVVHLQMNGNIRDAIFYTVKEGSIESKLRVSSTDLSRRFSWLSSGLLKPFDVEVQLHTLPVVPVPLDDFCVLAYGATDDLIEIHLNEAYSQLLDVRDGKEIDIINAVTDGNSSHYLFFYDPLDVNSLKVYNTLSALKTKRTFIIDALDAREPQSSWMRSSFEVFYVPMLCYVKWMSAALRRHPYAIDPKSFRLEDKREAAPRRFSMAQIGLQIARQAWRKTQDLFAFLFPEGYRGGPGK</sequence>